<evidence type="ECO:0000259" key="14">
    <source>
        <dbReference type="PROSITE" id="PS50975"/>
    </source>
</evidence>
<evidence type="ECO:0000256" key="1">
    <source>
        <dbReference type="ARBA" id="ARBA00001936"/>
    </source>
</evidence>
<dbReference type="InterPro" id="IPR037123">
    <property type="entry name" value="PRibGlycinamide_synth_C_sf"/>
</dbReference>
<dbReference type="SMART" id="SM01210">
    <property type="entry name" value="GARS_C"/>
    <property type="match status" value="1"/>
</dbReference>
<dbReference type="InterPro" id="IPR011761">
    <property type="entry name" value="ATP-grasp"/>
</dbReference>
<dbReference type="SUPFAM" id="SSF52440">
    <property type="entry name" value="PreATP-grasp domain"/>
    <property type="match status" value="1"/>
</dbReference>
<organism evidence="15 16">
    <name type="scientific">Bifidobacterium simiarum</name>
    <dbReference type="NCBI Taxonomy" id="2045441"/>
    <lineage>
        <taxon>Bacteria</taxon>
        <taxon>Bacillati</taxon>
        <taxon>Actinomycetota</taxon>
        <taxon>Actinomycetes</taxon>
        <taxon>Bifidobacteriales</taxon>
        <taxon>Bifidobacteriaceae</taxon>
        <taxon>Bifidobacterium</taxon>
    </lineage>
</organism>
<dbReference type="InterPro" id="IPR020559">
    <property type="entry name" value="PRibGlycinamide_synth_CS"/>
</dbReference>
<dbReference type="GO" id="GO:0006189">
    <property type="term" value="P:'de novo' IMP biosynthetic process"/>
    <property type="evidence" value="ECO:0007669"/>
    <property type="project" value="UniProtKB-UniRule"/>
</dbReference>
<dbReference type="InterPro" id="IPR011054">
    <property type="entry name" value="Rudment_hybrid_motif"/>
</dbReference>
<dbReference type="HAMAP" id="MF_00138">
    <property type="entry name" value="GARS"/>
    <property type="match status" value="1"/>
</dbReference>
<dbReference type="Gene3D" id="3.30.1490.20">
    <property type="entry name" value="ATP-grasp fold, A domain"/>
    <property type="match status" value="1"/>
</dbReference>
<evidence type="ECO:0000256" key="2">
    <source>
        <dbReference type="ARBA" id="ARBA00001946"/>
    </source>
</evidence>
<dbReference type="Pfam" id="PF02844">
    <property type="entry name" value="GARS_N"/>
    <property type="match status" value="1"/>
</dbReference>
<evidence type="ECO:0000256" key="11">
    <source>
        <dbReference type="ARBA" id="ARBA00042864"/>
    </source>
</evidence>
<dbReference type="SUPFAM" id="SSF56059">
    <property type="entry name" value="Glutathione synthetase ATP-binding domain-like"/>
    <property type="match status" value="1"/>
</dbReference>
<sequence>MGQKVLVVGSGAREHTIAHTLLKGASVDDVYVAPGNPGMVADGIHVIQLSESNHAALVDFAVQNDIDWVFVGPEVPLIEGLVDDFAASNIPAFGPDKQAAQIEGSKTFAKELMQRHGVPTAAYATFSDFDKAKEYVEAKGAPIVIKADGLAAGKGVTVAMTEEDAIRALEEIFLDHRFGAAGASVVIEEFLEGQEFSLMSFVRGKEFWTMPISQDHKRAYDGDKGPNTGGMGAYSPVPQIAQSVIDEAIDKIVRPVTAAMVDEGTPFNGILYAGLIATADGPKVIEFNARFGDPETEVVLPKLTSDLGAGIWALLTGGTPEFTWDDQRATLGVVLASDGYPTNVIKGAHIPAFTIDDPDTHIYYAGVTTTGEQGDQLIANSGRVLLVETTADTLQAAQDKVYAIIDAVETPGLFYRHDIGAKALK</sequence>
<dbReference type="GO" id="GO:0009113">
    <property type="term" value="P:purine nucleobase biosynthetic process"/>
    <property type="evidence" value="ECO:0007669"/>
    <property type="project" value="InterPro"/>
</dbReference>
<evidence type="ECO:0000256" key="6">
    <source>
        <dbReference type="ARBA" id="ARBA00022741"/>
    </source>
</evidence>
<evidence type="ECO:0000256" key="4">
    <source>
        <dbReference type="ARBA" id="ARBA00013255"/>
    </source>
</evidence>
<dbReference type="FunFam" id="3.30.1490.20:FF:000006">
    <property type="entry name" value="phosphoribosylamine--glycine ligase, chloroplastic-like"/>
    <property type="match status" value="1"/>
</dbReference>
<dbReference type="NCBIfam" id="TIGR00877">
    <property type="entry name" value="purD"/>
    <property type="match status" value="1"/>
</dbReference>
<comment type="similarity">
    <text evidence="9 12">Belongs to the GARS family.</text>
</comment>
<evidence type="ECO:0000256" key="13">
    <source>
        <dbReference type="PROSITE-ProRule" id="PRU00409"/>
    </source>
</evidence>
<dbReference type="Gene3D" id="3.30.470.20">
    <property type="entry name" value="ATP-grasp fold, B domain"/>
    <property type="match status" value="1"/>
</dbReference>
<dbReference type="GO" id="GO:0005524">
    <property type="term" value="F:ATP binding"/>
    <property type="evidence" value="ECO:0007669"/>
    <property type="project" value="UniProtKB-UniRule"/>
</dbReference>
<evidence type="ECO:0000256" key="3">
    <source>
        <dbReference type="ARBA" id="ARBA00005174"/>
    </source>
</evidence>
<evidence type="ECO:0000256" key="5">
    <source>
        <dbReference type="ARBA" id="ARBA00022598"/>
    </source>
</evidence>
<dbReference type="PROSITE" id="PS00184">
    <property type="entry name" value="GARS"/>
    <property type="match status" value="1"/>
</dbReference>
<dbReference type="GO" id="GO:0046872">
    <property type="term" value="F:metal ion binding"/>
    <property type="evidence" value="ECO:0007669"/>
    <property type="project" value="InterPro"/>
</dbReference>
<evidence type="ECO:0000256" key="10">
    <source>
        <dbReference type="ARBA" id="ARBA00042242"/>
    </source>
</evidence>
<dbReference type="SUPFAM" id="SSF51246">
    <property type="entry name" value="Rudiment single hybrid motif"/>
    <property type="match status" value="1"/>
</dbReference>
<dbReference type="InterPro" id="IPR020561">
    <property type="entry name" value="PRibGlycinamid_synth_ATP-grasp"/>
</dbReference>
<gene>
    <name evidence="12" type="primary">purD</name>
    <name evidence="15" type="ORF">CSQ87_00520</name>
</gene>
<dbReference type="AlphaFoldDB" id="A0A2M9HGX2"/>
<dbReference type="InterPro" id="IPR013815">
    <property type="entry name" value="ATP_grasp_subdomain_1"/>
</dbReference>
<keyword evidence="6 13" id="KW-0547">Nucleotide-binding</keyword>
<dbReference type="Pfam" id="PF02843">
    <property type="entry name" value="GARS_C"/>
    <property type="match status" value="1"/>
</dbReference>
<dbReference type="PANTHER" id="PTHR43472">
    <property type="entry name" value="PHOSPHORIBOSYLAMINE--GLYCINE LIGASE"/>
    <property type="match status" value="1"/>
</dbReference>
<dbReference type="SMART" id="SM01209">
    <property type="entry name" value="GARS_A"/>
    <property type="match status" value="1"/>
</dbReference>
<evidence type="ECO:0000256" key="8">
    <source>
        <dbReference type="ARBA" id="ARBA00022840"/>
    </source>
</evidence>
<comment type="cofactor">
    <cofactor evidence="2">
        <name>Mg(2+)</name>
        <dbReference type="ChEBI" id="CHEBI:18420"/>
    </cofactor>
</comment>
<comment type="caution">
    <text evidence="15">The sequence shown here is derived from an EMBL/GenBank/DDBJ whole genome shotgun (WGS) entry which is preliminary data.</text>
</comment>
<dbReference type="EC" id="6.3.4.13" evidence="4 12"/>
<dbReference type="OrthoDB" id="9807240at2"/>
<dbReference type="UniPathway" id="UPA00074">
    <property type="reaction ID" value="UER00125"/>
</dbReference>
<dbReference type="EMBL" id="PEBK01000001">
    <property type="protein sequence ID" value="PJM76065.1"/>
    <property type="molecule type" value="Genomic_DNA"/>
</dbReference>
<evidence type="ECO:0000313" key="16">
    <source>
        <dbReference type="Proteomes" id="UP000231451"/>
    </source>
</evidence>
<dbReference type="InterPro" id="IPR020562">
    <property type="entry name" value="PRibGlycinamide_synth_N"/>
</dbReference>
<dbReference type="Gene3D" id="3.40.50.20">
    <property type="match status" value="1"/>
</dbReference>
<dbReference type="Pfam" id="PF01071">
    <property type="entry name" value="GARS_A"/>
    <property type="match status" value="1"/>
</dbReference>
<feature type="domain" description="ATP-grasp" evidence="14">
    <location>
        <begin position="110"/>
        <end position="316"/>
    </location>
</feature>
<comment type="pathway">
    <text evidence="3 12">Purine metabolism; IMP biosynthesis via de novo pathway; N(1)-(5-phospho-D-ribosyl)glycinamide from 5-phospho-alpha-D-ribose 1-diphosphate: step 2/2.</text>
</comment>
<dbReference type="InterPro" id="IPR000115">
    <property type="entry name" value="PRibGlycinamide_synth"/>
</dbReference>
<dbReference type="GO" id="GO:0004637">
    <property type="term" value="F:phosphoribosylamine-glycine ligase activity"/>
    <property type="evidence" value="ECO:0007669"/>
    <property type="project" value="UniProtKB-UniRule"/>
</dbReference>
<keyword evidence="16" id="KW-1185">Reference proteome</keyword>
<dbReference type="Gene3D" id="3.90.600.10">
    <property type="entry name" value="Phosphoribosylglycinamide synthetase, C-terminal domain"/>
    <property type="match status" value="1"/>
</dbReference>
<evidence type="ECO:0000313" key="15">
    <source>
        <dbReference type="EMBL" id="PJM76065.1"/>
    </source>
</evidence>
<proteinExistence type="inferred from homology"/>
<keyword evidence="7 12" id="KW-0658">Purine biosynthesis</keyword>
<evidence type="ECO:0000256" key="7">
    <source>
        <dbReference type="ARBA" id="ARBA00022755"/>
    </source>
</evidence>
<protein>
    <recommendedName>
        <fullName evidence="4 12">Phosphoribosylamine--glycine ligase</fullName>
        <ecNumber evidence="4 12">6.3.4.13</ecNumber>
    </recommendedName>
    <alternativeName>
        <fullName evidence="12">GARS</fullName>
    </alternativeName>
    <alternativeName>
        <fullName evidence="10 12">Glycinamide ribonucleotide synthetase</fullName>
    </alternativeName>
    <alternativeName>
        <fullName evidence="11 12">Phosphoribosylglycinamide synthetase</fullName>
    </alternativeName>
</protein>
<dbReference type="PANTHER" id="PTHR43472:SF1">
    <property type="entry name" value="PHOSPHORIBOSYLAMINE--GLYCINE LIGASE, CHLOROPLASTIC"/>
    <property type="match status" value="1"/>
</dbReference>
<keyword evidence="5 12" id="KW-0436">Ligase</keyword>
<dbReference type="Proteomes" id="UP000231451">
    <property type="component" value="Unassembled WGS sequence"/>
</dbReference>
<comment type="catalytic activity">
    <reaction evidence="12">
        <text>5-phospho-beta-D-ribosylamine + glycine + ATP = N(1)-(5-phospho-beta-D-ribosyl)glycinamide + ADP + phosphate + H(+)</text>
        <dbReference type="Rhea" id="RHEA:17453"/>
        <dbReference type="ChEBI" id="CHEBI:15378"/>
        <dbReference type="ChEBI" id="CHEBI:30616"/>
        <dbReference type="ChEBI" id="CHEBI:43474"/>
        <dbReference type="ChEBI" id="CHEBI:57305"/>
        <dbReference type="ChEBI" id="CHEBI:58681"/>
        <dbReference type="ChEBI" id="CHEBI:143788"/>
        <dbReference type="ChEBI" id="CHEBI:456216"/>
        <dbReference type="EC" id="6.3.4.13"/>
    </reaction>
</comment>
<name>A0A2M9HGX2_9BIFI</name>
<dbReference type="RefSeq" id="WP_100511898.1">
    <property type="nucleotide sequence ID" value="NZ_PEBK01000001.1"/>
</dbReference>
<evidence type="ECO:0000256" key="12">
    <source>
        <dbReference type="HAMAP-Rule" id="MF_00138"/>
    </source>
</evidence>
<dbReference type="InterPro" id="IPR020560">
    <property type="entry name" value="PRibGlycinamide_synth_C-dom"/>
</dbReference>
<evidence type="ECO:0000256" key="9">
    <source>
        <dbReference type="ARBA" id="ARBA00038345"/>
    </source>
</evidence>
<dbReference type="InterPro" id="IPR016185">
    <property type="entry name" value="PreATP-grasp_dom_sf"/>
</dbReference>
<keyword evidence="8 13" id="KW-0067">ATP-binding</keyword>
<comment type="cofactor">
    <cofactor evidence="1">
        <name>Mn(2+)</name>
        <dbReference type="ChEBI" id="CHEBI:29035"/>
    </cofactor>
</comment>
<reference evidence="15 16" key="1">
    <citation type="submission" date="2017-10" db="EMBL/GenBank/DDBJ databases">
        <title>Draft genome sequences of strains TRE 1, TRE 9, TRE H and TRI 7, isolated from tamarins, belonging to four potential novel Bifidobacterium species.</title>
        <authorList>
            <person name="Mattarelli P."/>
            <person name="Modesto M."/>
            <person name="Puglisi E."/>
            <person name="Morelli L."/>
            <person name="Spezio C."/>
            <person name="Bonetti A."/>
            <person name="Sandri C."/>
        </authorList>
    </citation>
    <scope>NUCLEOTIDE SEQUENCE [LARGE SCALE GENOMIC DNA]</scope>
    <source>
        <strain evidence="16">TRI7</strain>
    </source>
</reference>
<accession>A0A2M9HGX2</accession>
<dbReference type="PROSITE" id="PS50975">
    <property type="entry name" value="ATP_GRASP"/>
    <property type="match status" value="1"/>
</dbReference>